<keyword evidence="1 2" id="KW-1015">Disulfide bond</keyword>
<feature type="non-terminal residue" evidence="4">
    <location>
        <position position="427"/>
    </location>
</feature>
<evidence type="ECO:0000259" key="3">
    <source>
        <dbReference type="PROSITE" id="PS50287"/>
    </source>
</evidence>
<accession>A0A8S4PBJ6</accession>
<dbReference type="InterPro" id="IPR011050">
    <property type="entry name" value="Pectin_lyase_fold/virulence"/>
</dbReference>
<dbReference type="InterPro" id="IPR036772">
    <property type="entry name" value="SRCR-like_dom_sf"/>
</dbReference>
<comment type="caution">
    <text evidence="2">Lacks conserved residue(s) required for the propagation of feature annotation.</text>
</comment>
<gene>
    <name evidence="4" type="ORF">OFUS_LOCUS15786</name>
</gene>
<comment type="caution">
    <text evidence="4">The sequence shown here is derived from an EMBL/GenBank/DDBJ whole genome shotgun (WGS) entry which is preliminary data.</text>
</comment>
<dbReference type="Pfam" id="PF00530">
    <property type="entry name" value="SRCR"/>
    <property type="match status" value="1"/>
</dbReference>
<dbReference type="EMBL" id="CAIIXF020000007">
    <property type="protein sequence ID" value="CAH1790605.1"/>
    <property type="molecule type" value="Genomic_DNA"/>
</dbReference>
<name>A0A8S4PBJ6_OWEFU</name>
<sequence length="427" mass="48549">MACEGSEKSLFTCRHNGWGRENCGHNEDVGITCGGLLRTPSRLQMSSMRHVKLVNSTIGLHITGIMPSAMEYIESFSSDQNGITFDNPYILNISTTVLKNIKTLDNKKNGLLWKEGIGYNMSKIELVNVNSKGNREYGLHFTGTHQVIKVMDSLLKENIYGAVFSSLLTSSLHLESTEISRNTHGALYSKAVAEFNFTMANCNIVNNGISSDTSNSTFHFSSNGDEYYSLHFLNNTFIQNFGRMMIRYNEDDTQYTYVLFRNNTVIDNTGIALHMTKIDHEAKVVFIDNHIEGNTVKTETSGNGACLFSATFYRGESLNFDFERNIVANNTGSSLLHITPYYSWYDGRYLKILLMQNVFEDNQVTTSIDVSEKAYDVDAHYNIFHNPMATYEVRSSERIPLMGYHFERNYWGPRNLSEIETVLWNHH</sequence>
<reference evidence="4" key="1">
    <citation type="submission" date="2022-03" db="EMBL/GenBank/DDBJ databases">
        <authorList>
            <person name="Martin C."/>
        </authorList>
    </citation>
    <scope>NUCLEOTIDE SEQUENCE</scope>
</reference>
<dbReference type="InterPro" id="IPR001190">
    <property type="entry name" value="SRCR"/>
</dbReference>
<dbReference type="GO" id="GO:0016020">
    <property type="term" value="C:membrane"/>
    <property type="evidence" value="ECO:0007669"/>
    <property type="project" value="InterPro"/>
</dbReference>
<proteinExistence type="predicted"/>
<dbReference type="PROSITE" id="PS50287">
    <property type="entry name" value="SRCR_2"/>
    <property type="match status" value="1"/>
</dbReference>
<organism evidence="4 5">
    <name type="scientific">Owenia fusiformis</name>
    <name type="common">Polychaete worm</name>
    <dbReference type="NCBI Taxonomy" id="6347"/>
    <lineage>
        <taxon>Eukaryota</taxon>
        <taxon>Metazoa</taxon>
        <taxon>Spiralia</taxon>
        <taxon>Lophotrochozoa</taxon>
        <taxon>Annelida</taxon>
        <taxon>Polychaeta</taxon>
        <taxon>Sedentaria</taxon>
        <taxon>Canalipalpata</taxon>
        <taxon>Sabellida</taxon>
        <taxon>Oweniida</taxon>
        <taxon>Oweniidae</taxon>
        <taxon>Owenia</taxon>
    </lineage>
</organism>
<evidence type="ECO:0000313" key="5">
    <source>
        <dbReference type="Proteomes" id="UP000749559"/>
    </source>
</evidence>
<protein>
    <recommendedName>
        <fullName evidence="3">SRCR domain-containing protein</fullName>
    </recommendedName>
</protein>
<evidence type="ECO:0000256" key="1">
    <source>
        <dbReference type="ARBA" id="ARBA00023157"/>
    </source>
</evidence>
<dbReference type="Proteomes" id="UP000749559">
    <property type="component" value="Unassembled WGS sequence"/>
</dbReference>
<feature type="domain" description="SRCR" evidence="3">
    <location>
        <begin position="1"/>
        <end position="34"/>
    </location>
</feature>
<dbReference type="Gene3D" id="3.10.250.10">
    <property type="entry name" value="SRCR-like domain"/>
    <property type="match status" value="1"/>
</dbReference>
<evidence type="ECO:0000256" key="2">
    <source>
        <dbReference type="PROSITE-ProRule" id="PRU00196"/>
    </source>
</evidence>
<evidence type="ECO:0000313" key="4">
    <source>
        <dbReference type="EMBL" id="CAH1790605.1"/>
    </source>
</evidence>
<keyword evidence="5" id="KW-1185">Reference proteome</keyword>
<dbReference type="OrthoDB" id="536948at2759"/>
<dbReference type="SUPFAM" id="SSF56487">
    <property type="entry name" value="SRCR-like"/>
    <property type="match status" value="1"/>
</dbReference>
<feature type="disulfide bond" evidence="2">
    <location>
        <begin position="3"/>
        <end position="13"/>
    </location>
</feature>
<dbReference type="AlphaFoldDB" id="A0A8S4PBJ6"/>
<dbReference type="SUPFAM" id="SSF51126">
    <property type="entry name" value="Pectin lyase-like"/>
    <property type="match status" value="1"/>
</dbReference>